<dbReference type="AlphaFoldDB" id="A0AAG5CY01"/>
<evidence type="ECO:0000313" key="1">
    <source>
        <dbReference type="EnsemblMetazoa" id="ENSAATROPP003776"/>
    </source>
</evidence>
<evidence type="ECO:0000313" key="2">
    <source>
        <dbReference type="Proteomes" id="UP000075880"/>
    </source>
</evidence>
<name>A0AAG5CY01_ANOAO</name>
<proteinExistence type="predicted"/>
<keyword evidence="2" id="KW-1185">Reference proteome</keyword>
<protein>
    <submittedName>
        <fullName evidence="1">Uncharacterized protein</fullName>
    </submittedName>
</protein>
<sequence length="567" mass="63801">MKSRFLLDVVIRKGATIFQLLAGEDETLLVWGDSFLILNLGLHVLNRIGRFHLQGDGFSRQGLDENLHSASQTQNQMESRFLLDVVIRKGATIFQLLAGEDETLLVWGDSFLILNLGLHVLNRIGRLHLQGDGFSRQGLDENLHSASQTQYQMESRFLLDVVIRKGATIFQLLAGEDETLLIWGDSFLILNLGLHVLNRIGRLHLQGDGFSRQGLDENLHSASQTQYQMESRFLLNVVIRKGATIFQLLAGEDETLLIWGDSFLILNLGLHVLNRIGRLHLQGDGFSRQGLDENLHSASQTQYQMESRFLLDVVIRKGATIFQLLAGEDETLLVWGDSFLILNLGLHVLNRIGRLHLQGDGFSRQGLDENLHSASQTQYQMESRFLLDVVIRKGATIFQLLAGEDETLLVWGDSFLILNLGLHVLNRIGRLHLQGDGFSRQGLDENLHSASQTQYQMESRFLLDVVIRKGATIFQLLAGEDETLLVWGDSFLILNLGLHVLNRIGRFHLQGDGFSRQGLDENLHSASQTQNQMESRFLLDVVIRKGATIFQLLAGEDETLLVWGDSF</sequence>
<accession>A0AAG5CY01</accession>
<dbReference type="Proteomes" id="UP000075880">
    <property type="component" value="Unassembled WGS sequence"/>
</dbReference>
<dbReference type="EnsemblMetazoa" id="ENSAATROPT003934">
    <property type="protein sequence ID" value="ENSAATROPP003776"/>
    <property type="gene ID" value="ENSAATROPG003114"/>
</dbReference>
<reference evidence="1" key="1">
    <citation type="submission" date="2024-04" db="UniProtKB">
        <authorList>
            <consortium name="EnsemblMetazoa"/>
        </authorList>
    </citation>
    <scope>IDENTIFICATION</scope>
    <source>
        <strain evidence="1">EBRO</strain>
    </source>
</reference>
<organism evidence="1 2">
    <name type="scientific">Anopheles atroparvus</name>
    <name type="common">European mosquito</name>
    <dbReference type="NCBI Taxonomy" id="41427"/>
    <lineage>
        <taxon>Eukaryota</taxon>
        <taxon>Metazoa</taxon>
        <taxon>Ecdysozoa</taxon>
        <taxon>Arthropoda</taxon>
        <taxon>Hexapoda</taxon>
        <taxon>Insecta</taxon>
        <taxon>Pterygota</taxon>
        <taxon>Neoptera</taxon>
        <taxon>Endopterygota</taxon>
        <taxon>Diptera</taxon>
        <taxon>Nematocera</taxon>
        <taxon>Culicoidea</taxon>
        <taxon>Culicidae</taxon>
        <taxon>Anophelinae</taxon>
        <taxon>Anopheles</taxon>
    </lineage>
</organism>